<keyword evidence="2" id="KW-1185">Reference proteome</keyword>
<name>A0A7R9GFV4_9CRUS</name>
<dbReference type="EMBL" id="OA884597">
    <property type="protein sequence ID" value="CAD7281014.1"/>
    <property type="molecule type" value="Genomic_DNA"/>
</dbReference>
<reference evidence="1" key="1">
    <citation type="submission" date="2020-11" db="EMBL/GenBank/DDBJ databases">
        <authorList>
            <person name="Tran Van P."/>
        </authorList>
    </citation>
    <scope>NUCLEOTIDE SEQUENCE</scope>
</reference>
<sequence>MSIPSTTSGLPVMHAMSVEAEDDKDMLRGWALSRNLLESEDEFGWRQTHPPVNLLPVAGTQWEDAKQVATQVSVQVAPVGLKALGYGLLGAALTMAAVESVQMMQLLPKTKLMGRKVNKRRSNSVVSIPSTTSGLPVMHAMSVEVEDDKDMLRVHHEISSASTETCGHDITFEDKLTQTLDPCTVTTASVSTEPLEALVSKSIQCSPVSTPTSPISIKVTELGSSKAPSQLTAFDAEPEMIALSAITTAATRDELVSVESCGSTTAVGTNQAASGKFCHSSRLCPSSMFGPEDEDGVTDIEETSSGCLITSSAIGLSELPDWLPTPNDTAVTPGIAEEVLDEDYNKQMQTERKSMSATEPLQFFKAMTPSPKSTPPEFFKPLNSSSGEDDVFVSFDNLPSWGQASKCSLRNSPAKIHSVISGSKKVSFSSPGGLWIKESKDLGPKNAGSSYEDAWQRYQHAPRVKFDMLSPKTQWKEAVDFDESYSGQRSSAKSEPLPPVGPQAFATIVSSPSEVPRASKLCVALRNVCPDCGVVILMLPQLDPDFDSDMDILKYMLVRTMPNMKINAVDPLRFGVRRISSSTNYSPITYTSHHMVAH</sequence>
<evidence type="ECO:0000313" key="1">
    <source>
        <dbReference type="EMBL" id="CAD7281014.1"/>
    </source>
</evidence>
<evidence type="ECO:0000313" key="2">
    <source>
        <dbReference type="Proteomes" id="UP000678499"/>
    </source>
</evidence>
<dbReference type="EMBL" id="CAJPEX010002560">
    <property type="protein sequence ID" value="CAG0921166.1"/>
    <property type="molecule type" value="Genomic_DNA"/>
</dbReference>
<dbReference type="Proteomes" id="UP000678499">
    <property type="component" value="Unassembled WGS sequence"/>
</dbReference>
<organism evidence="1">
    <name type="scientific">Notodromas monacha</name>
    <dbReference type="NCBI Taxonomy" id="399045"/>
    <lineage>
        <taxon>Eukaryota</taxon>
        <taxon>Metazoa</taxon>
        <taxon>Ecdysozoa</taxon>
        <taxon>Arthropoda</taxon>
        <taxon>Crustacea</taxon>
        <taxon>Oligostraca</taxon>
        <taxon>Ostracoda</taxon>
        <taxon>Podocopa</taxon>
        <taxon>Podocopida</taxon>
        <taxon>Cypridocopina</taxon>
        <taxon>Cypridoidea</taxon>
        <taxon>Cyprididae</taxon>
        <taxon>Notodromas</taxon>
    </lineage>
</organism>
<proteinExistence type="predicted"/>
<dbReference type="AlphaFoldDB" id="A0A7R9GFV4"/>
<gene>
    <name evidence="1" type="ORF">NMOB1V02_LOCUS8669</name>
</gene>
<accession>A0A7R9GFV4</accession>
<protein>
    <submittedName>
        <fullName evidence="1">Uncharacterized protein</fullName>
    </submittedName>
</protein>